<keyword evidence="4" id="KW-1185">Reference proteome</keyword>
<reference evidence="3" key="1">
    <citation type="submission" date="2022-01" db="EMBL/GenBank/DDBJ databases">
        <authorList>
            <person name="King R."/>
        </authorList>
    </citation>
    <scope>NUCLEOTIDE SEQUENCE</scope>
</reference>
<dbReference type="InterPro" id="IPR014756">
    <property type="entry name" value="Ig_E-set"/>
</dbReference>
<gene>
    <name evidence="3" type="ORF">CHIRRI_LOCUS6744</name>
</gene>
<feature type="domain" description="GMP phosphodiesterase delta subunit" evidence="2">
    <location>
        <begin position="16"/>
        <end position="156"/>
    </location>
</feature>
<dbReference type="PANTHER" id="PTHR12976:SF0">
    <property type="entry name" value="RETINAL ROD RHODOPSIN-SENSITIVE CGMP 3',5'-CYCLIC PHOSPHODIESTERASE SUBUNIT DELTA"/>
    <property type="match status" value="1"/>
</dbReference>
<evidence type="ECO:0000313" key="4">
    <source>
        <dbReference type="Proteomes" id="UP001153620"/>
    </source>
</evidence>
<dbReference type="SUPFAM" id="SSF81296">
    <property type="entry name" value="E set domains"/>
    <property type="match status" value="1"/>
</dbReference>
<protein>
    <recommendedName>
        <fullName evidence="2">GMP phosphodiesterase delta subunit domain-containing protein</fullName>
    </recommendedName>
</protein>
<dbReference type="PANTHER" id="PTHR12976">
    <property type="entry name" value="RETINAL ROD RHODOPSIN-SENSITIVE CGMP 3',5'-CYCLIC PHOSPHODIESTERASE DELTA-SUBUNIT"/>
    <property type="match status" value="1"/>
</dbReference>
<reference evidence="3" key="2">
    <citation type="submission" date="2022-10" db="EMBL/GenBank/DDBJ databases">
        <authorList>
            <consortium name="ENA_rothamsted_submissions"/>
            <consortium name="culmorum"/>
            <person name="King R."/>
        </authorList>
    </citation>
    <scope>NUCLEOTIDE SEQUENCE</scope>
</reference>
<evidence type="ECO:0000259" key="2">
    <source>
        <dbReference type="Pfam" id="PF05351"/>
    </source>
</evidence>
<accession>A0A9N9WTT4</accession>
<name>A0A9N9WTT4_9DIPT</name>
<dbReference type="Pfam" id="PF05351">
    <property type="entry name" value="GMP_PDE_delta"/>
    <property type="match status" value="1"/>
</dbReference>
<dbReference type="GO" id="GO:0005737">
    <property type="term" value="C:cytoplasm"/>
    <property type="evidence" value="ECO:0007669"/>
    <property type="project" value="TreeGrafter"/>
</dbReference>
<dbReference type="InterPro" id="IPR008015">
    <property type="entry name" value="PDED_dom"/>
</dbReference>
<dbReference type="EMBL" id="OU895878">
    <property type="protein sequence ID" value="CAG9803848.1"/>
    <property type="molecule type" value="Genomic_DNA"/>
</dbReference>
<dbReference type="OrthoDB" id="10248777at2759"/>
<organism evidence="3 4">
    <name type="scientific">Chironomus riparius</name>
    <dbReference type="NCBI Taxonomy" id="315576"/>
    <lineage>
        <taxon>Eukaryota</taxon>
        <taxon>Metazoa</taxon>
        <taxon>Ecdysozoa</taxon>
        <taxon>Arthropoda</taxon>
        <taxon>Hexapoda</taxon>
        <taxon>Insecta</taxon>
        <taxon>Pterygota</taxon>
        <taxon>Neoptera</taxon>
        <taxon>Endopterygota</taxon>
        <taxon>Diptera</taxon>
        <taxon>Nematocera</taxon>
        <taxon>Chironomoidea</taxon>
        <taxon>Chironomidae</taxon>
        <taxon>Chironominae</taxon>
        <taxon>Chironomus</taxon>
    </lineage>
</organism>
<dbReference type="Gene3D" id="2.70.50.40">
    <property type="entry name" value="GMP phosphodiesterase, delta subunit"/>
    <property type="match status" value="1"/>
</dbReference>
<evidence type="ECO:0000313" key="3">
    <source>
        <dbReference type="EMBL" id="CAG9803848.1"/>
    </source>
</evidence>
<sequence>MENYEANEENELSRTEKILKGFQINWIKLQNADNGSIIWQEAIDFSDPTQIHEITLPTNTLEIKAVQRIMSFSTVEELKNFRVVHTAKFKGKLLEQLSYTMGAFKPATTNTIINIIESAPESQMMPAKVLNGKVCIETDFYDENEKFATSTIKLFYS</sequence>
<dbReference type="InterPro" id="IPR037036">
    <property type="entry name" value="PDED_dom_sf"/>
</dbReference>
<dbReference type="AlphaFoldDB" id="A0A9N9WTT4"/>
<proteinExistence type="inferred from homology"/>
<comment type="similarity">
    <text evidence="1">Belongs to the PDE6D/unc-119 family.</text>
</comment>
<evidence type="ECO:0000256" key="1">
    <source>
        <dbReference type="ARBA" id="ARBA00008102"/>
    </source>
</evidence>
<dbReference type="Proteomes" id="UP001153620">
    <property type="component" value="Chromosome 2"/>
</dbReference>